<organism evidence="2 3">
    <name type="scientific">Rozella allomycis (strain CSF55)</name>
    <dbReference type="NCBI Taxonomy" id="988480"/>
    <lineage>
        <taxon>Eukaryota</taxon>
        <taxon>Fungi</taxon>
        <taxon>Fungi incertae sedis</taxon>
        <taxon>Cryptomycota</taxon>
        <taxon>Cryptomycota incertae sedis</taxon>
        <taxon>Rozella</taxon>
    </lineage>
</organism>
<dbReference type="GO" id="GO:0005524">
    <property type="term" value="F:ATP binding"/>
    <property type="evidence" value="ECO:0007669"/>
    <property type="project" value="InterPro"/>
</dbReference>
<dbReference type="Proteomes" id="UP000281549">
    <property type="component" value="Unassembled WGS sequence"/>
</dbReference>
<gene>
    <name evidence="2" type="ORF">ROZALSC1DRAFT_25327</name>
</gene>
<dbReference type="InterPro" id="IPR027417">
    <property type="entry name" value="P-loop_NTPase"/>
</dbReference>
<dbReference type="EMBL" id="ML006593">
    <property type="protein sequence ID" value="RKP16397.1"/>
    <property type="molecule type" value="Genomic_DNA"/>
</dbReference>
<dbReference type="InterPro" id="IPR003593">
    <property type="entry name" value="AAA+_ATPase"/>
</dbReference>
<dbReference type="SMART" id="SM00382">
    <property type="entry name" value="AAA"/>
    <property type="match status" value="1"/>
</dbReference>
<dbReference type="Pfam" id="PF00004">
    <property type="entry name" value="AAA"/>
    <property type="match status" value="1"/>
</dbReference>
<accession>A0A4P9YAY8</accession>
<proteinExistence type="predicted"/>
<name>A0A4P9YAY8_ROZAC</name>
<dbReference type="GO" id="GO:0016887">
    <property type="term" value="F:ATP hydrolysis activity"/>
    <property type="evidence" value="ECO:0007669"/>
    <property type="project" value="InterPro"/>
</dbReference>
<protein>
    <recommendedName>
        <fullName evidence="1">AAA+ ATPase domain-containing protein</fullName>
    </recommendedName>
</protein>
<dbReference type="SUPFAM" id="SSF52540">
    <property type="entry name" value="P-loop containing nucleoside triphosphate hydrolases"/>
    <property type="match status" value="1"/>
</dbReference>
<evidence type="ECO:0000313" key="2">
    <source>
        <dbReference type="EMBL" id="RKP16397.1"/>
    </source>
</evidence>
<dbReference type="Gene3D" id="3.40.50.300">
    <property type="entry name" value="P-loop containing nucleotide triphosphate hydrolases"/>
    <property type="match status" value="1"/>
</dbReference>
<dbReference type="AlphaFoldDB" id="A0A4P9YAY8"/>
<evidence type="ECO:0000313" key="3">
    <source>
        <dbReference type="Proteomes" id="UP000281549"/>
    </source>
</evidence>
<reference evidence="3" key="1">
    <citation type="journal article" date="2018" name="Nat. Microbiol.">
        <title>Leveraging single-cell genomics to expand the fungal tree of life.</title>
        <authorList>
            <person name="Ahrendt S.R."/>
            <person name="Quandt C.A."/>
            <person name="Ciobanu D."/>
            <person name="Clum A."/>
            <person name="Salamov A."/>
            <person name="Andreopoulos B."/>
            <person name="Cheng J.F."/>
            <person name="Woyke T."/>
            <person name="Pelin A."/>
            <person name="Henrissat B."/>
            <person name="Reynolds N.K."/>
            <person name="Benny G.L."/>
            <person name="Smith M.E."/>
            <person name="James T.Y."/>
            <person name="Grigoriev I.V."/>
        </authorList>
    </citation>
    <scope>NUCLEOTIDE SEQUENCE [LARGE SCALE GENOMIC DNA]</scope>
    <source>
        <strain evidence="3">CSF55</strain>
    </source>
</reference>
<sequence length="542" mass="61377">TKDKKRFGTEDGQINRDYLREEKILLMNKESELRKEKILLMDEKRKEEREYSGKKESLSLEAKLQVPSTELHYDGINLLKPHIERRSLLERLCGIFTTSFVLLSSPAGSGKTSLLNLFAAKARMDIECIYISCLKKTLSDLLKPHGIDLENETVTGDRPRVIMLDDAHKTYGEKNNWTTLIKNLSHLMPQTKFIIAATHSLEGCYDTPAEFSSFPRLGRSDFLLSDEEATQLLTSNNELGLPKQFQFDSLVSLISSECNGLIAALRLAINTISSIFRKNNPTESELLQFYLSNEITEKMSRCFGSAHKKVPDHLKSHLISCLSGPCDIPNKRDEYLILLQKCGILVTNGTKFDYSSPLARRYFFRWLFPNRSTNNPSTIKELIIKAIELMSASFLKQSTPSTDEFPKEAVFQQLMLQGFAKNTKPDCSICPELSKRFPPFGADPNGEIDFYLNGSLRWGIELLIKGSGIGEHLERFTPRGKYAPLDVSDYAVVDFRVNESGECTNVQRHAKRISVFFKKGDFSSCKCIFGNEQGVVQLNLSN</sequence>
<feature type="non-terminal residue" evidence="2">
    <location>
        <position position="1"/>
    </location>
</feature>
<dbReference type="InterPro" id="IPR003959">
    <property type="entry name" value="ATPase_AAA_core"/>
</dbReference>
<evidence type="ECO:0000259" key="1">
    <source>
        <dbReference type="SMART" id="SM00382"/>
    </source>
</evidence>
<feature type="domain" description="AAA+ ATPase" evidence="1">
    <location>
        <begin position="97"/>
        <end position="245"/>
    </location>
</feature>